<keyword evidence="6 8" id="KW-0460">Magnesium</keyword>
<keyword evidence="3 8" id="KW-0540">Nuclease</keyword>
<evidence type="ECO:0000256" key="3">
    <source>
        <dbReference type="ARBA" id="ARBA00022722"/>
    </source>
</evidence>
<dbReference type="GO" id="GO:0090729">
    <property type="term" value="F:toxin activity"/>
    <property type="evidence" value="ECO:0007669"/>
    <property type="project" value="UniProtKB-KW"/>
</dbReference>
<dbReference type="PATRIC" id="fig|1618023.3.peg.5054"/>
<evidence type="ECO:0000256" key="4">
    <source>
        <dbReference type="ARBA" id="ARBA00022723"/>
    </source>
</evidence>
<dbReference type="Gene3D" id="3.40.50.1010">
    <property type="entry name" value="5'-nuclease"/>
    <property type="match status" value="1"/>
</dbReference>
<dbReference type="SUPFAM" id="SSF88723">
    <property type="entry name" value="PIN domain-like"/>
    <property type="match status" value="1"/>
</dbReference>
<dbReference type="EMBL" id="JYON01000002">
    <property type="protein sequence ID" value="KJH73039.1"/>
    <property type="molecule type" value="Genomic_DNA"/>
</dbReference>
<dbReference type="Proteomes" id="UP000032452">
    <property type="component" value="Unassembled WGS sequence"/>
</dbReference>
<comment type="similarity">
    <text evidence="7 8">Belongs to the PINc/VapC protein family.</text>
</comment>
<dbReference type="EC" id="3.1.-.-" evidence="8"/>
<evidence type="ECO:0000256" key="2">
    <source>
        <dbReference type="ARBA" id="ARBA00022649"/>
    </source>
</evidence>
<sequence length="135" mass="15352">MDYLLDTNIVTAILKRNVTVRSKLRQVESQSKEAFISCVTYYEVKRGLLYAKATRQLSEFDELCKEYRFVLLDDLEIIEKAAEIHADLKRKGTPIQDADVLIAATAIVKGLILVSNDSDMRRVVGVTVEDWLSLE</sequence>
<dbReference type="RefSeq" id="WP_045053131.1">
    <property type="nucleotide sequence ID" value="NZ_CAWMDP010000059.1"/>
</dbReference>
<evidence type="ECO:0000256" key="5">
    <source>
        <dbReference type="ARBA" id="ARBA00022801"/>
    </source>
</evidence>
<keyword evidence="4 8" id="KW-0479">Metal-binding</keyword>
<dbReference type="AlphaFoldDB" id="A0A0D8ZX64"/>
<dbReference type="InterPro" id="IPR002716">
    <property type="entry name" value="PIN_dom"/>
</dbReference>
<dbReference type="PANTHER" id="PTHR33653">
    <property type="entry name" value="RIBONUCLEASE VAPC2"/>
    <property type="match status" value="1"/>
</dbReference>
<feature type="binding site" evidence="8">
    <location>
        <position position="6"/>
    </location>
    <ligand>
        <name>Mg(2+)</name>
        <dbReference type="ChEBI" id="CHEBI:18420"/>
    </ligand>
</feature>
<dbReference type="InterPro" id="IPR050556">
    <property type="entry name" value="Type_II_TA_system_RNase"/>
</dbReference>
<evidence type="ECO:0000256" key="7">
    <source>
        <dbReference type="ARBA" id="ARBA00038093"/>
    </source>
</evidence>
<evidence type="ECO:0000313" key="10">
    <source>
        <dbReference type="EMBL" id="KJH73039.1"/>
    </source>
</evidence>
<evidence type="ECO:0000256" key="8">
    <source>
        <dbReference type="HAMAP-Rule" id="MF_00265"/>
    </source>
</evidence>
<proteinExistence type="inferred from homology"/>
<feature type="domain" description="PIN" evidence="9">
    <location>
        <begin position="3"/>
        <end position="123"/>
    </location>
</feature>
<protein>
    <recommendedName>
        <fullName evidence="8">Ribonuclease VapC</fullName>
        <shortName evidence="8">RNase VapC</shortName>
        <ecNumber evidence="8">3.1.-.-</ecNumber>
    </recommendedName>
    <alternativeName>
        <fullName evidence="8">Toxin VapC</fullName>
    </alternativeName>
</protein>
<comment type="caution">
    <text evidence="10">The sequence shown here is derived from an EMBL/GenBank/DDBJ whole genome shotgun (WGS) entry which is preliminary data.</text>
</comment>
<comment type="cofactor">
    <cofactor evidence="1 8">
        <name>Mg(2+)</name>
        <dbReference type="ChEBI" id="CHEBI:18420"/>
    </cofactor>
</comment>
<evidence type="ECO:0000259" key="9">
    <source>
        <dbReference type="Pfam" id="PF01850"/>
    </source>
</evidence>
<gene>
    <name evidence="8" type="primary">vapC</name>
    <name evidence="10" type="ORF">UH38_02920</name>
</gene>
<accession>A0A0D8ZX64</accession>
<dbReference type="GO" id="GO:0004540">
    <property type="term" value="F:RNA nuclease activity"/>
    <property type="evidence" value="ECO:0007669"/>
    <property type="project" value="InterPro"/>
</dbReference>
<dbReference type="STRING" id="1618023.UH38_02920"/>
<dbReference type="InterPro" id="IPR029060">
    <property type="entry name" value="PIN-like_dom_sf"/>
</dbReference>
<evidence type="ECO:0000256" key="6">
    <source>
        <dbReference type="ARBA" id="ARBA00022842"/>
    </source>
</evidence>
<dbReference type="GO" id="GO:0000287">
    <property type="term" value="F:magnesium ion binding"/>
    <property type="evidence" value="ECO:0007669"/>
    <property type="project" value="UniProtKB-UniRule"/>
</dbReference>
<dbReference type="OrthoDB" id="531354at2"/>
<dbReference type="Pfam" id="PF01850">
    <property type="entry name" value="PIN"/>
    <property type="match status" value="1"/>
</dbReference>
<comment type="function">
    <text evidence="8">Toxic component of a toxin-antitoxin (TA) system. An RNase.</text>
</comment>
<name>A0A0D8ZX64_9CYAN</name>
<keyword evidence="2 8" id="KW-1277">Toxin-antitoxin system</keyword>
<reference evidence="10 11" key="1">
    <citation type="submission" date="2015-02" db="EMBL/GenBank/DDBJ databases">
        <title>Draft genome of a novel marine cyanobacterium (Chroococcales) isolated from South Atlantic Ocean.</title>
        <authorList>
            <person name="Rigonato J."/>
            <person name="Alvarenga D.O."/>
            <person name="Branco L.H."/>
            <person name="Varani A.M."/>
            <person name="Brandini F.P."/>
            <person name="Fiore M.F."/>
        </authorList>
    </citation>
    <scope>NUCLEOTIDE SEQUENCE [LARGE SCALE GENOMIC DNA]</scope>
    <source>
        <strain evidence="10 11">CENA595</strain>
    </source>
</reference>
<evidence type="ECO:0000313" key="11">
    <source>
        <dbReference type="Proteomes" id="UP000032452"/>
    </source>
</evidence>
<keyword evidence="5 8" id="KW-0378">Hydrolase</keyword>
<keyword evidence="8" id="KW-0800">Toxin</keyword>
<dbReference type="GO" id="GO:0016787">
    <property type="term" value="F:hydrolase activity"/>
    <property type="evidence" value="ECO:0007669"/>
    <property type="project" value="UniProtKB-KW"/>
</dbReference>
<feature type="binding site" evidence="8">
    <location>
        <position position="99"/>
    </location>
    <ligand>
        <name>Mg(2+)</name>
        <dbReference type="ChEBI" id="CHEBI:18420"/>
    </ligand>
</feature>
<dbReference type="PANTHER" id="PTHR33653:SF1">
    <property type="entry name" value="RIBONUCLEASE VAPC2"/>
    <property type="match status" value="1"/>
</dbReference>
<dbReference type="HAMAP" id="MF_00265">
    <property type="entry name" value="VapC_Nob1"/>
    <property type="match status" value="1"/>
</dbReference>
<dbReference type="InterPro" id="IPR022907">
    <property type="entry name" value="VapC_family"/>
</dbReference>
<organism evidence="10 11">
    <name type="scientific">Aliterella atlantica CENA595</name>
    <dbReference type="NCBI Taxonomy" id="1618023"/>
    <lineage>
        <taxon>Bacteria</taxon>
        <taxon>Bacillati</taxon>
        <taxon>Cyanobacteriota</taxon>
        <taxon>Cyanophyceae</taxon>
        <taxon>Chroococcidiopsidales</taxon>
        <taxon>Aliterellaceae</taxon>
        <taxon>Aliterella</taxon>
    </lineage>
</organism>
<evidence type="ECO:0000256" key="1">
    <source>
        <dbReference type="ARBA" id="ARBA00001946"/>
    </source>
</evidence>
<keyword evidence="11" id="KW-1185">Reference proteome</keyword>
<dbReference type="CDD" id="cd18744">
    <property type="entry name" value="PIN_VapC4-5_FitB-like"/>
    <property type="match status" value="1"/>
</dbReference>